<feature type="non-terminal residue" evidence="2">
    <location>
        <position position="1"/>
    </location>
</feature>
<keyword evidence="3" id="KW-1185">Reference proteome</keyword>
<feature type="region of interest" description="Disordered" evidence="1">
    <location>
        <begin position="1"/>
        <end position="104"/>
    </location>
</feature>
<dbReference type="EMBL" id="CAUYUJ010001237">
    <property type="protein sequence ID" value="CAK0794979.1"/>
    <property type="molecule type" value="Genomic_DNA"/>
</dbReference>
<evidence type="ECO:0000313" key="2">
    <source>
        <dbReference type="EMBL" id="CAK0794979.1"/>
    </source>
</evidence>
<organism evidence="2 3">
    <name type="scientific">Prorocentrum cordatum</name>
    <dbReference type="NCBI Taxonomy" id="2364126"/>
    <lineage>
        <taxon>Eukaryota</taxon>
        <taxon>Sar</taxon>
        <taxon>Alveolata</taxon>
        <taxon>Dinophyceae</taxon>
        <taxon>Prorocentrales</taxon>
        <taxon>Prorocentraceae</taxon>
        <taxon>Prorocentrum</taxon>
    </lineage>
</organism>
<reference evidence="2" key="1">
    <citation type="submission" date="2023-10" db="EMBL/GenBank/DDBJ databases">
        <authorList>
            <person name="Chen Y."/>
            <person name="Shah S."/>
            <person name="Dougan E. K."/>
            <person name="Thang M."/>
            <person name="Chan C."/>
        </authorList>
    </citation>
    <scope>NUCLEOTIDE SEQUENCE [LARGE SCALE GENOMIC DNA]</scope>
</reference>
<accession>A0ABN9PWN9</accession>
<feature type="compositionally biased region" description="Low complexity" evidence="1">
    <location>
        <begin position="34"/>
        <end position="73"/>
    </location>
</feature>
<feature type="compositionally biased region" description="Polar residues" evidence="1">
    <location>
        <begin position="1"/>
        <end position="10"/>
    </location>
</feature>
<protein>
    <submittedName>
        <fullName evidence="2">Uncharacterized protein</fullName>
    </submittedName>
</protein>
<evidence type="ECO:0000313" key="3">
    <source>
        <dbReference type="Proteomes" id="UP001189429"/>
    </source>
</evidence>
<sequence>GKEVQTSTRLIQRPRAGLQARAGSRARPPRRLQHAPQAAAAAAAWLPAGAAPAPNLGTASPTAASTAPPGARGTRPRPRPAARRPAVGDPRLGHTADGRRARGGAARLSPRVQICCCGLVFDLRRRREGMVATKGRSFRRFDSSRLGCRLPPTRIMIRLIDFLGSPGGAAAASAEAGGLREAALGERAP</sequence>
<gene>
    <name evidence="2" type="ORF">PCOR1329_LOCUS4791</name>
</gene>
<feature type="compositionally biased region" description="Basic and acidic residues" evidence="1">
    <location>
        <begin position="91"/>
        <end position="100"/>
    </location>
</feature>
<dbReference type="Proteomes" id="UP001189429">
    <property type="component" value="Unassembled WGS sequence"/>
</dbReference>
<name>A0ABN9PWN9_9DINO</name>
<comment type="caution">
    <text evidence="2">The sequence shown here is derived from an EMBL/GenBank/DDBJ whole genome shotgun (WGS) entry which is preliminary data.</text>
</comment>
<proteinExistence type="predicted"/>
<evidence type="ECO:0000256" key="1">
    <source>
        <dbReference type="SAM" id="MobiDB-lite"/>
    </source>
</evidence>